<evidence type="ECO:0000256" key="1">
    <source>
        <dbReference type="ARBA" id="ARBA00022801"/>
    </source>
</evidence>
<evidence type="ECO:0000259" key="3">
    <source>
        <dbReference type="Pfam" id="PF00561"/>
    </source>
</evidence>
<dbReference type="OrthoDB" id="6431331at2759"/>
<accession>A0A6A4H4J7</accession>
<dbReference type="PANTHER" id="PTHR42977">
    <property type="entry name" value="HYDROLASE-RELATED"/>
    <property type="match status" value="1"/>
</dbReference>
<dbReference type="InterPro" id="IPR029058">
    <property type="entry name" value="AB_hydrolase_fold"/>
</dbReference>
<proteinExistence type="predicted"/>
<feature type="domain" description="AB hydrolase-1" evidence="3">
    <location>
        <begin position="27"/>
        <end position="270"/>
    </location>
</feature>
<feature type="region of interest" description="Disordered" evidence="2">
    <location>
        <begin position="181"/>
        <end position="204"/>
    </location>
</feature>
<evidence type="ECO:0000256" key="2">
    <source>
        <dbReference type="SAM" id="MobiDB-lite"/>
    </source>
</evidence>
<keyword evidence="1" id="KW-0378">Hydrolase</keyword>
<dbReference type="Pfam" id="PF00561">
    <property type="entry name" value="Abhydrolase_1"/>
    <property type="match status" value="1"/>
</dbReference>
<feature type="compositionally biased region" description="Polar residues" evidence="2">
    <location>
        <begin position="188"/>
        <end position="197"/>
    </location>
</feature>
<sequence>MSATQVLTIEADGVEVFYRGAGKKGAPVVLLHGFPTSSFHYRNLITKLAGDYRVIVQVPETRNYEYTFDNPAKTIEAFVDALNLKKYAMYIFDYGAPVGLRLARSRPSAITAIVSQNGNAFREGYGDRWKPIFRYWEEPTFANRQAIGYVTTFNAKKNQVHTLPILSLTFCSDLKRRLSVRNRRGQSRENSSGNIPSRPSLMDRPGNVDIQLDLFLNYRTNVAAYPPSEYLRGHQSPLLAIWGKNDISFIPAGAEAFKTVLPKAEIHFNHLDEIASEMIAFLKRNGV</sequence>
<evidence type="ECO:0000313" key="5">
    <source>
        <dbReference type="Proteomes" id="UP000799118"/>
    </source>
</evidence>
<dbReference type="PANTHER" id="PTHR42977:SF3">
    <property type="entry name" value="AB HYDROLASE-1 DOMAIN-CONTAINING PROTEIN"/>
    <property type="match status" value="1"/>
</dbReference>
<dbReference type="AlphaFoldDB" id="A0A6A4H4J7"/>
<organism evidence="4 5">
    <name type="scientific">Gymnopus androsaceus JB14</name>
    <dbReference type="NCBI Taxonomy" id="1447944"/>
    <lineage>
        <taxon>Eukaryota</taxon>
        <taxon>Fungi</taxon>
        <taxon>Dikarya</taxon>
        <taxon>Basidiomycota</taxon>
        <taxon>Agaricomycotina</taxon>
        <taxon>Agaricomycetes</taxon>
        <taxon>Agaricomycetidae</taxon>
        <taxon>Agaricales</taxon>
        <taxon>Marasmiineae</taxon>
        <taxon>Omphalotaceae</taxon>
        <taxon>Gymnopus</taxon>
    </lineage>
</organism>
<evidence type="ECO:0000313" key="4">
    <source>
        <dbReference type="EMBL" id="KAE9392650.1"/>
    </source>
</evidence>
<dbReference type="InterPro" id="IPR000073">
    <property type="entry name" value="AB_hydrolase_1"/>
</dbReference>
<protein>
    <submittedName>
        <fullName evidence="4">Alpha/beta-hydrolase</fullName>
    </submittedName>
</protein>
<dbReference type="SUPFAM" id="SSF53474">
    <property type="entry name" value="alpha/beta-Hydrolases"/>
    <property type="match status" value="1"/>
</dbReference>
<gene>
    <name evidence="4" type="ORF">BT96DRAFT_924623</name>
</gene>
<dbReference type="EMBL" id="ML769591">
    <property type="protein sequence ID" value="KAE9392650.1"/>
    <property type="molecule type" value="Genomic_DNA"/>
</dbReference>
<dbReference type="Gene3D" id="3.40.50.1820">
    <property type="entry name" value="alpha/beta hydrolase"/>
    <property type="match status" value="1"/>
</dbReference>
<dbReference type="Proteomes" id="UP000799118">
    <property type="component" value="Unassembled WGS sequence"/>
</dbReference>
<reference evidence="4" key="1">
    <citation type="journal article" date="2019" name="Environ. Microbiol.">
        <title>Fungal ecological strategies reflected in gene transcription - a case study of two litter decomposers.</title>
        <authorList>
            <person name="Barbi F."/>
            <person name="Kohler A."/>
            <person name="Barry K."/>
            <person name="Baskaran P."/>
            <person name="Daum C."/>
            <person name="Fauchery L."/>
            <person name="Ihrmark K."/>
            <person name="Kuo A."/>
            <person name="LaButti K."/>
            <person name="Lipzen A."/>
            <person name="Morin E."/>
            <person name="Grigoriev I.V."/>
            <person name="Henrissat B."/>
            <person name="Lindahl B."/>
            <person name="Martin F."/>
        </authorList>
    </citation>
    <scope>NUCLEOTIDE SEQUENCE</scope>
    <source>
        <strain evidence="4">JB14</strain>
    </source>
</reference>
<dbReference type="GO" id="GO:0004301">
    <property type="term" value="F:epoxide hydrolase activity"/>
    <property type="evidence" value="ECO:0007669"/>
    <property type="project" value="TreeGrafter"/>
</dbReference>
<name>A0A6A4H4J7_9AGAR</name>
<keyword evidence="5" id="KW-1185">Reference proteome</keyword>
<dbReference type="InterPro" id="IPR051340">
    <property type="entry name" value="Haloalkane_dehalogenase"/>
</dbReference>